<keyword evidence="2" id="KW-1185">Reference proteome</keyword>
<accession>A0ABR1PRS2</accession>
<evidence type="ECO:0000313" key="1">
    <source>
        <dbReference type="EMBL" id="KAK7936723.1"/>
    </source>
</evidence>
<protein>
    <submittedName>
        <fullName evidence="1">Uncharacterized protein</fullName>
    </submittedName>
</protein>
<dbReference type="GeneID" id="92084445"/>
<name>A0ABR1PRS2_9PEZI</name>
<comment type="caution">
    <text evidence="1">The sequence shown here is derived from an EMBL/GenBank/DDBJ whole genome shotgun (WGS) entry which is preliminary data.</text>
</comment>
<dbReference type="EMBL" id="JAQQWE010000011">
    <property type="protein sequence ID" value="KAK7936723.1"/>
    <property type="molecule type" value="Genomic_DNA"/>
</dbReference>
<sequence>MDSLATPAVIPSESRVIFGVNSILLLQVQVQVQEDQVLILIGIVRAGDGHVLGGGTSQLARDDERGRGRGKGIGGVGSRLLLLGDGLQRLGGESVHVIQVFRLEADTTIRLLDEVAVDDSRGRREDRGSAGQLADLAEHLGFLDDSAEYGIVAELSASFVALVEGAAGDDDILLNLATRDDRIHLESRNSQLLIGPLDRCHLDAALDRLLVGGAVKGGGIVNGAARAGLGQVRDDQPLVLEHVDSLANLVHLDDEFGGVLLDIAVGDVDDLRELVKFATQLLQASGHGAVSGDHVVNERALEEVFDFGLGLREQLRASHGGRHVVGGLPMMEKKIWPPDLEVAS</sequence>
<gene>
    <name evidence="1" type="ORF">PG986_015161</name>
</gene>
<dbReference type="Proteomes" id="UP001391051">
    <property type="component" value="Unassembled WGS sequence"/>
</dbReference>
<dbReference type="RefSeq" id="XP_066692472.1">
    <property type="nucleotide sequence ID" value="XM_066851383.1"/>
</dbReference>
<evidence type="ECO:0000313" key="2">
    <source>
        <dbReference type="Proteomes" id="UP001391051"/>
    </source>
</evidence>
<organism evidence="1 2">
    <name type="scientific">Apiospora aurea</name>
    <dbReference type="NCBI Taxonomy" id="335848"/>
    <lineage>
        <taxon>Eukaryota</taxon>
        <taxon>Fungi</taxon>
        <taxon>Dikarya</taxon>
        <taxon>Ascomycota</taxon>
        <taxon>Pezizomycotina</taxon>
        <taxon>Sordariomycetes</taxon>
        <taxon>Xylariomycetidae</taxon>
        <taxon>Amphisphaeriales</taxon>
        <taxon>Apiosporaceae</taxon>
        <taxon>Apiospora</taxon>
    </lineage>
</organism>
<proteinExistence type="predicted"/>
<reference evidence="1 2" key="1">
    <citation type="submission" date="2023-01" db="EMBL/GenBank/DDBJ databases">
        <title>Analysis of 21 Apiospora genomes using comparative genomics revels a genus with tremendous synthesis potential of carbohydrate active enzymes and secondary metabolites.</title>
        <authorList>
            <person name="Sorensen T."/>
        </authorList>
    </citation>
    <scope>NUCLEOTIDE SEQUENCE [LARGE SCALE GENOMIC DNA]</scope>
    <source>
        <strain evidence="1 2">CBS 24483</strain>
    </source>
</reference>